<dbReference type="InterPro" id="IPR046461">
    <property type="entry name" value="TerL_ATPase"/>
</dbReference>
<name>A0A8S5SU10_9CAUD</name>
<proteinExistence type="predicted"/>
<reference evidence="3" key="1">
    <citation type="journal article" date="2021" name="Proc. Natl. Acad. Sci. U.S.A.">
        <title>A Catalog of Tens of Thousands of Viruses from Human Metagenomes Reveals Hidden Associations with Chronic Diseases.</title>
        <authorList>
            <person name="Tisza M.J."/>
            <person name="Buck C.B."/>
        </authorList>
    </citation>
    <scope>NUCLEOTIDE SEQUENCE</scope>
    <source>
        <strain evidence="3">CtWf32</strain>
    </source>
</reference>
<feature type="domain" description="Terminase large subunit-like ATPase" evidence="1">
    <location>
        <begin position="79"/>
        <end position="252"/>
    </location>
</feature>
<evidence type="ECO:0000259" key="1">
    <source>
        <dbReference type="Pfam" id="PF03354"/>
    </source>
</evidence>
<dbReference type="Pfam" id="PF03354">
    <property type="entry name" value="TerL_ATPase"/>
    <property type="match status" value="1"/>
</dbReference>
<feature type="domain" description="Terminase large subunit-like endonuclease" evidence="2">
    <location>
        <begin position="263"/>
        <end position="542"/>
    </location>
</feature>
<dbReference type="GO" id="GO:0004519">
    <property type="term" value="F:endonuclease activity"/>
    <property type="evidence" value="ECO:0007669"/>
    <property type="project" value="InterPro"/>
</dbReference>
<sequence>MAAKRSSDLRPRKRRRIDCPEITEWMRLVETGGIEACAEQHQLVAHVRHVFATEDLIIDYGRIERYMGYQKYFPFDLLPWEKFCFTLFMCVFKADGTPRWDEMFIYVGRGAGKNGFDGFVAFCAITNANGIGFYDVDICANSEEQAKTSFDDVYNVLEDPDNYRKFQRSFTWNQVVITSKSTKSRIKYRTDNPKSKDGLRSGMVIFDEVHAYENWKNINVFTTGLGKKPHPRRLYTTTDGDVRDGVLDSLKSKSKKILSGEKHDNGFLPFMCKLDRPDEVNDPRNWEKANPSLPYLPILRTEIEKEYADYVENPAVNFDFMTKRMNCPVAAQESPVAKWEDILATNREVPELYGWPCICGIDFAKTNDFVAAVLLFRDGGQYYAICHTWVCRQSADLGRIKAPLEEWEASGLLEFVDDVEVSPWLVTDWIIDQMRLYDVMRVSIDSYRFSLLKRELEGIGFDDKKRKNIKLVRPSDIMLVQVKINSLFLNQSIAWGDNPLMRWYTNNAKLVPAAHGNFTYGKIEEKSRKTDGFMAFVAAMTQEGELPECNEIEFIEPLVV</sequence>
<dbReference type="InterPro" id="IPR046462">
    <property type="entry name" value="TerL_nuclease"/>
</dbReference>
<organism evidence="3">
    <name type="scientific">Siphoviridae sp. ctWf32</name>
    <dbReference type="NCBI Taxonomy" id="2827884"/>
    <lineage>
        <taxon>Viruses</taxon>
        <taxon>Duplodnaviria</taxon>
        <taxon>Heunggongvirae</taxon>
        <taxon>Uroviricota</taxon>
        <taxon>Caudoviricetes</taxon>
    </lineage>
</organism>
<dbReference type="Gene3D" id="3.40.50.300">
    <property type="entry name" value="P-loop containing nucleotide triphosphate hydrolases"/>
    <property type="match status" value="1"/>
</dbReference>
<dbReference type="PANTHER" id="PTHR41287">
    <property type="match status" value="1"/>
</dbReference>
<evidence type="ECO:0000259" key="2">
    <source>
        <dbReference type="Pfam" id="PF20441"/>
    </source>
</evidence>
<accession>A0A8S5SU10</accession>
<dbReference type="EMBL" id="BK032680">
    <property type="protein sequence ID" value="DAF54541.1"/>
    <property type="molecule type" value="Genomic_DNA"/>
</dbReference>
<dbReference type="PANTHER" id="PTHR41287:SF1">
    <property type="entry name" value="PROTEIN YMFN"/>
    <property type="match status" value="1"/>
</dbReference>
<dbReference type="Pfam" id="PF20441">
    <property type="entry name" value="TerL_nuclease"/>
    <property type="match status" value="1"/>
</dbReference>
<evidence type="ECO:0000313" key="3">
    <source>
        <dbReference type="EMBL" id="DAF54541.1"/>
    </source>
</evidence>
<protein>
    <submittedName>
        <fullName evidence="3">Large Terminase</fullName>
    </submittedName>
</protein>
<dbReference type="InterPro" id="IPR027417">
    <property type="entry name" value="P-loop_NTPase"/>
</dbReference>
<dbReference type="InterPro" id="IPR005021">
    <property type="entry name" value="Terminase_largesu-like"/>
</dbReference>